<dbReference type="InterPro" id="IPR000524">
    <property type="entry name" value="Tscrpt_reg_HTH_GntR"/>
</dbReference>
<keyword evidence="3" id="KW-0804">Transcription</keyword>
<keyword evidence="2" id="KW-0238">DNA-binding</keyword>
<evidence type="ECO:0000256" key="1">
    <source>
        <dbReference type="ARBA" id="ARBA00023015"/>
    </source>
</evidence>
<dbReference type="SUPFAM" id="SSF46785">
    <property type="entry name" value="Winged helix' DNA-binding domain"/>
    <property type="match status" value="1"/>
</dbReference>
<sequence>MFVLDLQSRIPIYEQMKQKITELVMLGVLQTGEQLPSVRSLARELGVNPNTVQKAYQELEREGVVYSVTGRGSFVADVESGGGAVRRHAQEQLLEALRGARMAGLARCDAVQCVDEIYRGDGTND</sequence>
<dbReference type="PANTHER" id="PTHR38445">
    <property type="entry name" value="HTH-TYPE TRANSCRIPTIONAL REPRESSOR YTRA"/>
    <property type="match status" value="1"/>
</dbReference>
<evidence type="ECO:0000256" key="2">
    <source>
        <dbReference type="ARBA" id="ARBA00023125"/>
    </source>
</evidence>
<protein>
    <submittedName>
        <fullName evidence="5">GntR family transcriptional regulator</fullName>
    </submittedName>
</protein>
<dbReference type="CDD" id="cd07377">
    <property type="entry name" value="WHTH_GntR"/>
    <property type="match status" value="1"/>
</dbReference>
<dbReference type="PRINTS" id="PR00035">
    <property type="entry name" value="HTHGNTR"/>
</dbReference>
<dbReference type="SMART" id="SM00345">
    <property type="entry name" value="HTH_GNTR"/>
    <property type="match status" value="1"/>
</dbReference>
<reference evidence="5" key="1">
    <citation type="submission" date="2020-08" db="EMBL/GenBank/DDBJ databases">
        <title>Genome public.</title>
        <authorList>
            <person name="Liu C."/>
            <person name="Sun Q."/>
        </authorList>
    </citation>
    <scope>NUCLEOTIDE SEQUENCE</scope>
    <source>
        <strain evidence="5">NSJ-31</strain>
    </source>
</reference>
<evidence type="ECO:0000313" key="6">
    <source>
        <dbReference type="Proteomes" id="UP000653127"/>
    </source>
</evidence>
<dbReference type="Gene3D" id="1.10.10.10">
    <property type="entry name" value="Winged helix-like DNA-binding domain superfamily/Winged helix DNA-binding domain"/>
    <property type="match status" value="1"/>
</dbReference>
<name>A0A926DZ64_9FIRM</name>
<dbReference type="Proteomes" id="UP000653127">
    <property type="component" value="Unassembled WGS sequence"/>
</dbReference>
<proteinExistence type="predicted"/>
<dbReference type="InterPro" id="IPR036388">
    <property type="entry name" value="WH-like_DNA-bd_sf"/>
</dbReference>
<dbReference type="RefSeq" id="WP_249282704.1">
    <property type="nucleotide sequence ID" value="NZ_JACRST010000007.1"/>
</dbReference>
<gene>
    <name evidence="5" type="ORF">H8711_06725</name>
</gene>
<comment type="caution">
    <text evidence="5">The sequence shown here is derived from an EMBL/GenBank/DDBJ whole genome shotgun (WGS) entry which is preliminary data.</text>
</comment>
<keyword evidence="6" id="KW-1185">Reference proteome</keyword>
<dbReference type="GO" id="GO:0003677">
    <property type="term" value="F:DNA binding"/>
    <property type="evidence" value="ECO:0007669"/>
    <property type="project" value="UniProtKB-KW"/>
</dbReference>
<dbReference type="GO" id="GO:0003700">
    <property type="term" value="F:DNA-binding transcription factor activity"/>
    <property type="evidence" value="ECO:0007669"/>
    <property type="project" value="InterPro"/>
</dbReference>
<evidence type="ECO:0000313" key="5">
    <source>
        <dbReference type="EMBL" id="MBC8546628.1"/>
    </source>
</evidence>
<evidence type="ECO:0000256" key="3">
    <source>
        <dbReference type="ARBA" id="ARBA00023163"/>
    </source>
</evidence>
<dbReference type="PROSITE" id="PS50949">
    <property type="entry name" value="HTH_GNTR"/>
    <property type="match status" value="1"/>
</dbReference>
<dbReference type="InterPro" id="IPR036390">
    <property type="entry name" value="WH_DNA-bd_sf"/>
</dbReference>
<organism evidence="5 6">
    <name type="scientific">Ligaoa zhengdingensis</name>
    <dbReference type="NCBI Taxonomy" id="2763658"/>
    <lineage>
        <taxon>Bacteria</taxon>
        <taxon>Bacillati</taxon>
        <taxon>Bacillota</taxon>
        <taxon>Clostridia</taxon>
        <taxon>Eubacteriales</taxon>
        <taxon>Oscillospiraceae</taxon>
        <taxon>Ligaoa</taxon>
    </lineage>
</organism>
<dbReference type="AlphaFoldDB" id="A0A926DZ64"/>
<feature type="domain" description="HTH gntR-type" evidence="4">
    <location>
        <begin position="10"/>
        <end position="78"/>
    </location>
</feature>
<keyword evidence="1" id="KW-0805">Transcription regulation</keyword>
<dbReference type="PANTHER" id="PTHR38445:SF9">
    <property type="entry name" value="HTH-TYPE TRANSCRIPTIONAL REPRESSOR YTRA"/>
    <property type="match status" value="1"/>
</dbReference>
<dbReference type="Pfam" id="PF00392">
    <property type="entry name" value="GntR"/>
    <property type="match status" value="1"/>
</dbReference>
<evidence type="ECO:0000259" key="4">
    <source>
        <dbReference type="PROSITE" id="PS50949"/>
    </source>
</evidence>
<accession>A0A926DZ64</accession>
<dbReference type="EMBL" id="JACRST010000007">
    <property type="protein sequence ID" value="MBC8546628.1"/>
    <property type="molecule type" value="Genomic_DNA"/>
</dbReference>